<dbReference type="RefSeq" id="WP_267677633.1">
    <property type="nucleotide sequence ID" value="NZ_CP113088.1"/>
</dbReference>
<reference evidence="1" key="1">
    <citation type="submission" date="2022-11" db="EMBL/GenBank/DDBJ databases">
        <title>Lacinutrix neustonica HL-RS19T sp. nov., isolated from the surface microlayer sample of brackish Lake Shihwa.</title>
        <authorList>
            <person name="Choi J.Y."/>
            <person name="Hwang C.Y."/>
        </authorList>
    </citation>
    <scope>NUCLEOTIDE SEQUENCE</scope>
    <source>
        <strain evidence="1">HL-RS19</strain>
    </source>
</reference>
<dbReference type="Proteomes" id="UP001164705">
    <property type="component" value="Chromosome"/>
</dbReference>
<evidence type="ECO:0000313" key="2">
    <source>
        <dbReference type="Proteomes" id="UP001164705"/>
    </source>
</evidence>
<sequence>MNPIFEQQSGEGIGYNYEYFLKRFLEICESHLKNGRAKSFAFILYDFHDKQIRKILKTQGGFAKLDRLSGFDLSIFYINSEDKRLISSFNKIFLGAFEIKKKAKLPSVLFFKVENKDVIDVKIVELVQDNILFSFQELYTTIESYLGKQ</sequence>
<dbReference type="EMBL" id="CP113088">
    <property type="protein sequence ID" value="WAC03049.1"/>
    <property type="molecule type" value="Genomic_DNA"/>
</dbReference>
<evidence type="ECO:0000313" key="1">
    <source>
        <dbReference type="EMBL" id="WAC03049.1"/>
    </source>
</evidence>
<accession>A0A9E8SF61</accession>
<organism evidence="1 2">
    <name type="scientific">Lacinutrix neustonica</name>
    <dbReference type="NCBI Taxonomy" id="2980107"/>
    <lineage>
        <taxon>Bacteria</taxon>
        <taxon>Pseudomonadati</taxon>
        <taxon>Bacteroidota</taxon>
        <taxon>Flavobacteriia</taxon>
        <taxon>Flavobacteriales</taxon>
        <taxon>Flavobacteriaceae</taxon>
        <taxon>Lacinutrix</taxon>
    </lineage>
</organism>
<protein>
    <submittedName>
        <fullName evidence="1">Uncharacterized protein</fullName>
    </submittedName>
</protein>
<keyword evidence="2" id="KW-1185">Reference proteome</keyword>
<gene>
    <name evidence="1" type="ORF">N7U66_05320</name>
</gene>
<proteinExistence type="predicted"/>
<dbReference type="KEGG" id="lnu:N7U66_05320"/>
<dbReference type="AlphaFoldDB" id="A0A9E8SF61"/>
<name>A0A9E8SF61_9FLAO</name>